<gene>
    <name evidence="1" type="ORF">FEK29_11995</name>
</gene>
<protein>
    <recommendedName>
        <fullName evidence="3">DUF4297 domain-containing protein</fullName>
    </recommendedName>
</protein>
<dbReference type="Proteomes" id="UP000308382">
    <property type="component" value="Unassembled WGS sequence"/>
</dbReference>
<evidence type="ECO:0008006" key="3">
    <source>
        <dbReference type="Google" id="ProtNLM"/>
    </source>
</evidence>
<organism evidence="1 2">
    <name type="scientific">Maribacter aurantiacus</name>
    <dbReference type="NCBI Taxonomy" id="1882343"/>
    <lineage>
        <taxon>Bacteria</taxon>
        <taxon>Pseudomonadati</taxon>
        <taxon>Bacteroidota</taxon>
        <taxon>Flavobacteriia</taxon>
        <taxon>Flavobacteriales</taxon>
        <taxon>Flavobacteriaceae</taxon>
        <taxon>Maribacter</taxon>
    </lineage>
</organism>
<sequence length="382" mass="44090">MDGGYYAIKGFEFQFDKTLIEALDSADENDVLCLEQIQDINNSDFVMQVKYKEASKLTPSVIRAPIIQLIEEFQNDRSKRYILYCYFSDTNGHSENVDLTFLNNILGKEQGRFTTGDKNDFLNAFELRFSETFQTQFETALNKLQLLGFVNSKDDAIYFYSILVDYLRKKVVDNSPSNQTGRQITKRELVDYLNKGRKIIFLNSFKEYKGEQEYFKLLKARFKKPIKNQHTIMYLGEVAETDSCNLPSFILQLIEKHYHKATHDVKPLIFVIPSEKVESVKRYLINQHCPFNDGYEAILFSQKHFESPAIINKKILGGKPTNSLSKTSFKARIISSETFDNISEFGLTASWILVDCATHNLIGESTHQVVSKLNTEQILKLF</sequence>
<reference evidence="1 2" key="1">
    <citation type="journal article" date="2017" name="Int. J. Syst. Evol. Microbiol.">
        <title>Maripseudobacter aurantiacus gen. nov., sp. nov., a novel member of the family Flavobacteriaceae isolated from a sedimentation basin.</title>
        <authorList>
            <person name="Chen C."/>
            <person name="Su Y."/>
            <person name="Tao T."/>
            <person name="Fu G."/>
            <person name="Zhang C."/>
            <person name="Sun C."/>
            <person name="Zhang X."/>
            <person name="Wu M."/>
        </authorList>
    </citation>
    <scope>NUCLEOTIDE SEQUENCE [LARGE SCALE GENOMIC DNA]</scope>
    <source>
        <strain evidence="2">CDA4</strain>
    </source>
</reference>
<dbReference type="OrthoDB" id="8403777at2"/>
<proteinExistence type="predicted"/>
<name>A0A5R8M3E2_9FLAO</name>
<evidence type="ECO:0000313" key="2">
    <source>
        <dbReference type="Proteomes" id="UP000308382"/>
    </source>
</evidence>
<evidence type="ECO:0000313" key="1">
    <source>
        <dbReference type="EMBL" id="TLF44151.1"/>
    </source>
</evidence>
<dbReference type="AlphaFoldDB" id="A0A5R8M3E2"/>
<dbReference type="RefSeq" id="WP_138258683.1">
    <property type="nucleotide sequence ID" value="NZ_VBUK01000007.1"/>
</dbReference>
<comment type="caution">
    <text evidence="1">The sequence shown here is derived from an EMBL/GenBank/DDBJ whole genome shotgun (WGS) entry which is preliminary data.</text>
</comment>
<accession>A0A5R8M3E2</accession>
<keyword evidence="2" id="KW-1185">Reference proteome</keyword>
<dbReference type="EMBL" id="VBUK01000007">
    <property type="protein sequence ID" value="TLF44151.1"/>
    <property type="molecule type" value="Genomic_DNA"/>
</dbReference>